<keyword evidence="1" id="KW-0732">Signal</keyword>
<proteinExistence type="predicted"/>
<dbReference type="Proteomes" id="UP001434337">
    <property type="component" value="Chromosome"/>
</dbReference>
<gene>
    <name evidence="2" type="ORF">PCC79_15410</name>
</gene>
<accession>A0ABZ3C917</accession>
<evidence type="ECO:0000313" key="2">
    <source>
        <dbReference type="EMBL" id="WZW98255.1"/>
    </source>
</evidence>
<organism evidence="2 3">
    <name type="scientific">Propioniciclava soli</name>
    <dbReference type="NCBI Taxonomy" id="2775081"/>
    <lineage>
        <taxon>Bacteria</taxon>
        <taxon>Bacillati</taxon>
        <taxon>Actinomycetota</taxon>
        <taxon>Actinomycetes</taxon>
        <taxon>Propionibacteriales</taxon>
        <taxon>Propionibacteriaceae</taxon>
        <taxon>Propioniciclava</taxon>
    </lineage>
</organism>
<name>A0ABZ3C917_9ACTN</name>
<feature type="chain" id="PRO_5046685412" evidence="1">
    <location>
        <begin position="28"/>
        <end position="232"/>
    </location>
</feature>
<evidence type="ECO:0000256" key="1">
    <source>
        <dbReference type="SAM" id="SignalP"/>
    </source>
</evidence>
<protein>
    <submittedName>
        <fullName evidence="2">Uncharacterized protein</fullName>
    </submittedName>
</protein>
<sequence>MSISTGRRAIAATLTAMTLIAPLTAPAAAVATELSASSTVTTTTATSGISLVPDSARRPKASTVVPGRVALRARDFTVRQVLGFDSGQSPLQPAAGGQYCDTSNNGATGLEPTPLGGRQWSWYATDGSVGTTHVVTAWADGDGALADLAHDTGACRFDTAGVEDYAVTLADHDAFAATYRVGEVHTAVHTVLVRNTLVSVTVDDWTGALDEAAEAQRLAERSAKVVARTRLP</sequence>
<feature type="signal peptide" evidence="1">
    <location>
        <begin position="1"/>
        <end position="27"/>
    </location>
</feature>
<dbReference type="RefSeq" id="WP_342372351.1">
    <property type="nucleotide sequence ID" value="NZ_CP115965.1"/>
</dbReference>
<dbReference type="EMBL" id="CP115965">
    <property type="protein sequence ID" value="WZW98255.1"/>
    <property type="molecule type" value="Genomic_DNA"/>
</dbReference>
<keyword evidence="3" id="KW-1185">Reference proteome</keyword>
<evidence type="ECO:0000313" key="3">
    <source>
        <dbReference type="Proteomes" id="UP001434337"/>
    </source>
</evidence>
<reference evidence="2 3" key="1">
    <citation type="journal article" date="2023" name="Environ Microbiome">
        <title>A coral-associated actinobacterium mitigates coral bleaching under heat stress.</title>
        <authorList>
            <person name="Li J."/>
            <person name="Zou Y."/>
            <person name="Li Q."/>
            <person name="Zhang J."/>
            <person name="Bourne D.G."/>
            <person name="Lyu Y."/>
            <person name="Liu C."/>
            <person name="Zhang S."/>
        </authorList>
    </citation>
    <scope>NUCLEOTIDE SEQUENCE [LARGE SCALE GENOMIC DNA]</scope>
    <source>
        <strain evidence="2 3">SCSIO 13291</strain>
    </source>
</reference>